<comment type="caution">
    <text evidence="1">The sequence shown here is derived from an EMBL/GenBank/DDBJ whole genome shotgun (WGS) entry which is preliminary data.</text>
</comment>
<proteinExistence type="predicted"/>
<gene>
    <name evidence="1" type="ORF">GPA24_01160</name>
</gene>
<accession>A0ABX1NQA9</accession>
<dbReference type="Proteomes" id="UP000633943">
    <property type="component" value="Unassembled WGS sequence"/>
</dbReference>
<evidence type="ECO:0000313" key="1">
    <source>
        <dbReference type="EMBL" id="NMG14170.1"/>
    </source>
</evidence>
<evidence type="ECO:0000313" key="2">
    <source>
        <dbReference type="Proteomes" id="UP000633943"/>
    </source>
</evidence>
<organism evidence="1 2">
    <name type="scientific">Aromatoleum bremense</name>
    <dbReference type="NCBI Taxonomy" id="76115"/>
    <lineage>
        <taxon>Bacteria</taxon>
        <taxon>Pseudomonadati</taxon>
        <taxon>Pseudomonadota</taxon>
        <taxon>Betaproteobacteria</taxon>
        <taxon>Rhodocyclales</taxon>
        <taxon>Rhodocyclaceae</taxon>
        <taxon>Aromatoleum</taxon>
    </lineage>
</organism>
<sequence>MIETKVTWRGSASLASVEAALREYGRAEIHLPPEYHHALWRGLGRGGRGSPELLDIAGGSELLQRVCGIDSLSELASLSALLGGAEFEVRVTSPSPVIDISVRSEQCGAASPS</sequence>
<dbReference type="RefSeq" id="WP_169201011.1">
    <property type="nucleotide sequence ID" value="NZ_CP059467.1"/>
</dbReference>
<protein>
    <submittedName>
        <fullName evidence="1">Uncharacterized protein</fullName>
    </submittedName>
</protein>
<keyword evidence="2" id="KW-1185">Reference proteome</keyword>
<name>A0ABX1NQA9_9RHOO</name>
<dbReference type="EMBL" id="WTVP01000002">
    <property type="protein sequence ID" value="NMG14170.1"/>
    <property type="molecule type" value="Genomic_DNA"/>
</dbReference>
<reference evidence="1 2" key="1">
    <citation type="submission" date="2019-12" db="EMBL/GenBank/DDBJ databases">
        <title>Comparative genomics gives insights into the taxonomy of the Azoarcus-Aromatoleum group and reveals separate origins of nif in the plant-associated Azoarcus and non-plant-associated Aromatoleum sub-groups.</title>
        <authorList>
            <person name="Lafos M."/>
            <person name="Maluk M."/>
            <person name="Batista M."/>
            <person name="Junghare M."/>
            <person name="Carmona M."/>
            <person name="Faoro H."/>
            <person name="Cruz L.M."/>
            <person name="Battistoni F."/>
            <person name="De Souza E."/>
            <person name="Pedrosa F."/>
            <person name="Chen W.-M."/>
            <person name="Poole P.S."/>
            <person name="Dixon R.A."/>
            <person name="James E.K."/>
        </authorList>
    </citation>
    <scope>NUCLEOTIDE SEQUENCE [LARGE SCALE GENOMIC DNA]</scope>
    <source>
        <strain evidence="1 2">PbN1</strain>
    </source>
</reference>